<protein>
    <recommendedName>
        <fullName evidence="8">Ras-related protein Rab-1</fullName>
    </recommendedName>
    <alternativeName>
        <fullName evidence="9">Small GTP-binding protein rab1</fullName>
    </alternativeName>
</protein>
<dbReference type="SMART" id="SM00173">
    <property type="entry name" value="RAS"/>
    <property type="match status" value="1"/>
</dbReference>
<dbReference type="PRINTS" id="PR00449">
    <property type="entry name" value="RASTRNSFRMNG"/>
</dbReference>
<reference evidence="10 11" key="1">
    <citation type="submission" date="2011-07" db="EMBL/GenBank/DDBJ databases">
        <authorList>
            <person name="Coyne R."/>
            <person name="Brami D."/>
            <person name="Johnson J."/>
            <person name="Hostetler J."/>
            <person name="Hannick L."/>
            <person name="Clark T."/>
            <person name="Cassidy-Hanley D."/>
            <person name="Inman J."/>
        </authorList>
    </citation>
    <scope>NUCLEOTIDE SEQUENCE [LARGE SCALE GENOMIC DNA]</scope>
    <source>
        <strain evidence="10 11">G5</strain>
    </source>
</reference>
<dbReference type="InterPro" id="IPR001806">
    <property type="entry name" value="Small_GTPase"/>
</dbReference>
<dbReference type="SUPFAM" id="SSF52540">
    <property type="entry name" value="P-loop containing nucleoside triphosphate hydrolases"/>
    <property type="match status" value="1"/>
</dbReference>
<dbReference type="SMART" id="SM00174">
    <property type="entry name" value="RHO"/>
    <property type="match status" value="1"/>
</dbReference>
<keyword evidence="6" id="KW-0636">Prenylation</keyword>
<keyword evidence="11" id="KW-1185">Reference proteome</keyword>
<evidence type="ECO:0000256" key="5">
    <source>
        <dbReference type="ARBA" id="ARBA00023288"/>
    </source>
</evidence>
<dbReference type="PROSITE" id="PS51421">
    <property type="entry name" value="RAS"/>
    <property type="match status" value="1"/>
</dbReference>
<dbReference type="PANTHER" id="PTHR47980">
    <property type="entry name" value="LD44762P"/>
    <property type="match status" value="1"/>
</dbReference>
<dbReference type="FunFam" id="3.40.50.300:FF:001018">
    <property type="entry name" value="Rab family GTPase"/>
    <property type="match status" value="1"/>
</dbReference>
<keyword evidence="4" id="KW-0342">GTP-binding</keyword>
<dbReference type="AlphaFoldDB" id="G0QZC0"/>
<proteinExistence type="inferred from homology"/>
<dbReference type="PROSITE" id="PS51419">
    <property type="entry name" value="RAB"/>
    <property type="match status" value="1"/>
</dbReference>
<dbReference type="Gene3D" id="3.40.50.300">
    <property type="entry name" value="P-loop containing nucleotide triphosphate hydrolases"/>
    <property type="match status" value="1"/>
</dbReference>
<evidence type="ECO:0000256" key="4">
    <source>
        <dbReference type="ARBA" id="ARBA00023134"/>
    </source>
</evidence>
<evidence type="ECO:0000256" key="9">
    <source>
        <dbReference type="ARBA" id="ARBA00081865"/>
    </source>
</evidence>
<dbReference type="NCBIfam" id="TIGR00231">
    <property type="entry name" value="small_GTP"/>
    <property type="match status" value="1"/>
</dbReference>
<dbReference type="GO" id="GO:0005525">
    <property type="term" value="F:GTP binding"/>
    <property type="evidence" value="ECO:0007669"/>
    <property type="project" value="UniProtKB-KW"/>
</dbReference>
<evidence type="ECO:0000313" key="11">
    <source>
        <dbReference type="Proteomes" id="UP000008983"/>
    </source>
</evidence>
<dbReference type="OMA" id="VYDVSCQ"/>
<dbReference type="RefSeq" id="XP_004030659.1">
    <property type="nucleotide sequence ID" value="XM_004030611.1"/>
</dbReference>
<dbReference type="GeneID" id="14905524"/>
<organism evidence="10 11">
    <name type="scientific">Ichthyophthirius multifiliis</name>
    <name type="common">White spot disease agent</name>
    <name type="synonym">Ich</name>
    <dbReference type="NCBI Taxonomy" id="5932"/>
    <lineage>
        <taxon>Eukaryota</taxon>
        <taxon>Sar</taxon>
        <taxon>Alveolata</taxon>
        <taxon>Ciliophora</taxon>
        <taxon>Intramacronucleata</taxon>
        <taxon>Oligohymenophorea</taxon>
        <taxon>Hymenostomatida</taxon>
        <taxon>Ophryoglenina</taxon>
        <taxon>Ichthyophthirius</taxon>
    </lineage>
</organism>
<gene>
    <name evidence="10" type="ORF">IMG5_155720</name>
</gene>
<evidence type="ECO:0000256" key="3">
    <source>
        <dbReference type="ARBA" id="ARBA00022927"/>
    </source>
</evidence>
<evidence type="ECO:0000256" key="7">
    <source>
        <dbReference type="ARBA" id="ARBA00053444"/>
    </source>
</evidence>
<dbReference type="GO" id="GO:0003924">
    <property type="term" value="F:GTPase activity"/>
    <property type="evidence" value="ECO:0007669"/>
    <property type="project" value="InterPro"/>
</dbReference>
<dbReference type="EMBL" id="GL984144">
    <property type="protein sequence ID" value="EGR29423.1"/>
    <property type="molecule type" value="Genomic_DNA"/>
</dbReference>
<keyword evidence="2" id="KW-0547">Nucleotide-binding</keyword>
<keyword evidence="3" id="KW-0653">Protein transport</keyword>
<comment type="function">
    <text evidence="7">Protein transport. Probably involved in vesicular traffic from ER to Golgi.</text>
</comment>
<dbReference type="PROSITE" id="PS51420">
    <property type="entry name" value="RHO"/>
    <property type="match status" value="1"/>
</dbReference>
<dbReference type="InterPro" id="IPR050305">
    <property type="entry name" value="Small_GTPase_Rab"/>
</dbReference>
<dbReference type="Proteomes" id="UP000008983">
    <property type="component" value="Unassembled WGS sequence"/>
</dbReference>
<comment type="similarity">
    <text evidence="1">Belongs to the small GTPase superfamily. Rab family.</text>
</comment>
<dbReference type="Pfam" id="PF00071">
    <property type="entry name" value="Ras"/>
    <property type="match status" value="1"/>
</dbReference>
<keyword evidence="5" id="KW-0449">Lipoprotein</keyword>
<dbReference type="SMART" id="SM00176">
    <property type="entry name" value="RAN"/>
    <property type="match status" value="1"/>
</dbReference>
<dbReference type="InterPro" id="IPR027417">
    <property type="entry name" value="P-loop_NTPase"/>
</dbReference>
<name>G0QZC0_ICHMU</name>
<dbReference type="InParanoid" id="G0QZC0"/>
<evidence type="ECO:0000256" key="1">
    <source>
        <dbReference type="ARBA" id="ARBA00006270"/>
    </source>
</evidence>
<dbReference type="eggNOG" id="KOG0078">
    <property type="taxonomic scope" value="Eukaryota"/>
</dbReference>
<keyword evidence="3" id="KW-0813">Transport</keyword>
<evidence type="ECO:0000313" key="10">
    <source>
        <dbReference type="EMBL" id="EGR29423.1"/>
    </source>
</evidence>
<dbReference type="STRING" id="857967.G0QZC0"/>
<dbReference type="SMART" id="SM00175">
    <property type="entry name" value="RAB"/>
    <property type="match status" value="1"/>
</dbReference>
<sequence length="207" mass="24263">MNQQYYDITLKILIIGNSNVGKTCMVMRYCENQFTNEFYATIGVDFKTKNLQIDDKIIKLQIWDTAGQDRFRTITNNYYRGANGILIVYDITDRDSFQNVKQWMYEIEKNAKENVQKILVGNKCDQNDQRQVDYEEGLHLSQQYNLTFFEASAKNSHNIELSFQTLVKNIVEKGGFPQKHQGLKIGRNYNQKQVEINRPQTQKNCCC</sequence>
<accession>G0QZC0</accession>
<evidence type="ECO:0000256" key="6">
    <source>
        <dbReference type="ARBA" id="ARBA00023289"/>
    </source>
</evidence>
<evidence type="ECO:0000256" key="8">
    <source>
        <dbReference type="ARBA" id="ARBA00067099"/>
    </source>
</evidence>
<dbReference type="OrthoDB" id="9989112at2759"/>
<dbReference type="GO" id="GO:0015031">
    <property type="term" value="P:protein transport"/>
    <property type="evidence" value="ECO:0007669"/>
    <property type="project" value="UniProtKB-KW"/>
</dbReference>
<dbReference type="SMART" id="SM00177">
    <property type="entry name" value="ARF"/>
    <property type="match status" value="1"/>
</dbReference>
<dbReference type="InterPro" id="IPR005225">
    <property type="entry name" value="Small_GTP-bd"/>
</dbReference>
<evidence type="ECO:0000256" key="2">
    <source>
        <dbReference type="ARBA" id="ARBA00022741"/>
    </source>
</evidence>